<keyword evidence="2" id="KW-1185">Reference proteome</keyword>
<dbReference type="Proteomes" id="UP001519287">
    <property type="component" value="Unassembled WGS sequence"/>
</dbReference>
<dbReference type="InterPro" id="IPR023296">
    <property type="entry name" value="Glyco_hydro_beta-prop_sf"/>
</dbReference>
<comment type="caution">
    <text evidence="1">The sequence shown here is derived from an EMBL/GenBank/DDBJ whole genome shotgun (WGS) entry which is preliminary data.</text>
</comment>
<proteinExistence type="predicted"/>
<dbReference type="RefSeq" id="WP_209971807.1">
    <property type="nucleotide sequence ID" value="NZ_JAGGLB010000007.1"/>
</dbReference>
<organism evidence="1 2">
    <name type="scientific">Paenibacillus eucommiae</name>
    <dbReference type="NCBI Taxonomy" id="1355755"/>
    <lineage>
        <taxon>Bacteria</taxon>
        <taxon>Bacillati</taxon>
        <taxon>Bacillota</taxon>
        <taxon>Bacilli</taxon>
        <taxon>Bacillales</taxon>
        <taxon>Paenibacillaceae</taxon>
        <taxon>Paenibacillus</taxon>
    </lineage>
</organism>
<evidence type="ECO:0000313" key="2">
    <source>
        <dbReference type="Proteomes" id="UP001519287"/>
    </source>
</evidence>
<evidence type="ECO:0000313" key="1">
    <source>
        <dbReference type="EMBL" id="MBP1991058.1"/>
    </source>
</evidence>
<name>A0ABS4ITZ7_9BACL</name>
<dbReference type="Gene3D" id="2.115.10.20">
    <property type="entry name" value="Glycosyl hydrolase domain, family 43"/>
    <property type="match status" value="2"/>
</dbReference>
<gene>
    <name evidence="1" type="ORF">J2Z66_002665</name>
</gene>
<sequence>MRQEEQVKFSFFDNRTYEYLKGYQRKSGKAFKSEANPVIKPELAHEYKRVHYYGSAAFDSKDQLYKTWYSTHYYGPSVQENDPKAYSYLCYATSHDGIHFDKPKLDVVQGTNIVMDNDQRVHGPTVIIDDLDPDPQHRFKCAMGPYTKGCAVHLYSSPDGIHWKPMFDGPVLDVHSDCHIGFYRDPKTLHYRLSFRVAIPDRRVWVSESMDLKNWSRPVMSIEPDQYDFCETQFYGMQITSYGAYALGMINTYNTFDYTVFPQYHKMAGTMDIELAYSRDGFCWHRSMQGQKLVALGEKGSWDSGCICPSSTLIYRPEEIVIFYAANSFDHSGPITIPYEEIDEERIGFATLRPDGFVYMDSGEETCELMTRPFAVEHGGLFVNADASAEGGSIVAELTDTEGKALQGFSFEECVPFTGSSLKAEMTWRGSPDWTLAERAVIRVKLRSVNTKLYSFFFPNGTVDEPYWSFREISCLNPLKHDIEQREETTSVT</sequence>
<dbReference type="EMBL" id="JAGGLB010000007">
    <property type="protein sequence ID" value="MBP1991058.1"/>
    <property type="molecule type" value="Genomic_DNA"/>
</dbReference>
<dbReference type="SUPFAM" id="SSF75005">
    <property type="entry name" value="Arabinanase/levansucrase/invertase"/>
    <property type="match status" value="2"/>
</dbReference>
<accession>A0ABS4ITZ7</accession>
<reference evidence="1 2" key="1">
    <citation type="submission" date="2021-03" db="EMBL/GenBank/DDBJ databases">
        <title>Genomic Encyclopedia of Type Strains, Phase IV (KMG-IV): sequencing the most valuable type-strain genomes for metagenomic binning, comparative biology and taxonomic classification.</title>
        <authorList>
            <person name="Goeker M."/>
        </authorList>
    </citation>
    <scope>NUCLEOTIDE SEQUENCE [LARGE SCALE GENOMIC DNA]</scope>
    <source>
        <strain evidence="1 2">DSM 26048</strain>
    </source>
</reference>
<protein>
    <submittedName>
        <fullName evidence="1">Uncharacterized protein</fullName>
    </submittedName>
</protein>